<gene>
    <name evidence="3" type="ORF">PMH09_17165</name>
</gene>
<evidence type="ECO:0000259" key="1">
    <source>
        <dbReference type="Pfam" id="PF22007"/>
    </source>
</evidence>
<reference evidence="3 4" key="1">
    <citation type="submission" date="2023-01" db="EMBL/GenBank/DDBJ databases">
        <title>Novel diversity within Roseofilum (Cyanobacteria; Desertifilaceae) from marine benthic mats with descriptions of four novel species.</title>
        <authorList>
            <person name="Wang Y."/>
            <person name="Berthold D.E."/>
            <person name="Hu J."/>
            <person name="Lefler F.W."/>
            <person name="Laughinghouse H.D. IV."/>
        </authorList>
    </citation>
    <scope>NUCLEOTIDE SEQUENCE [LARGE SCALE GENOMIC DNA]</scope>
    <source>
        <strain evidence="3 4">BLCC-M143</strain>
    </source>
</reference>
<dbReference type="Pfam" id="PF22007">
    <property type="entry name" value="DUF6930"/>
    <property type="match status" value="1"/>
</dbReference>
<dbReference type="InterPro" id="IPR055733">
    <property type="entry name" value="DUF7309"/>
</dbReference>
<evidence type="ECO:0000313" key="4">
    <source>
        <dbReference type="Proteomes" id="UP001232992"/>
    </source>
</evidence>
<name>A0ABT7C0H0_9CYAN</name>
<evidence type="ECO:0000259" key="2">
    <source>
        <dbReference type="Pfam" id="PF23988"/>
    </source>
</evidence>
<dbReference type="InterPro" id="IPR054216">
    <property type="entry name" value="DUF6930"/>
</dbReference>
<dbReference type="RefSeq" id="WP_283759578.1">
    <property type="nucleotide sequence ID" value="NZ_JAQOSQ010000022.1"/>
</dbReference>
<dbReference type="Proteomes" id="UP001232992">
    <property type="component" value="Unassembled WGS sequence"/>
</dbReference>
<dbReference type="Pfam" id="PF23988">
    <property type="entry name" value="DUF7309"/>
    <property type="match status" value="1"/>
</dbReference>
<evidence type="ECO:0000313" key="3">
    <source>
        <dbReference type="EMBL" id="MDJ1184921.1"/>
    </source>
</evidence>
<keyword evidence="4" id="KW-1185">Reference proteome</keyword>
<feature type="domain" description="DUF7309" evidence="2">
    <location>
        <begin position="153"/>
        <end position="244"/>
    </location>
</feature>
<protein>
    <submittedName>
        <fullName evidence="3">Uncharacterized protein</fullName>
    </submittedName>
</protein>
<feature type="domain" description="DUF6930" evidence="1">
    <location>
        <begin position="8"/>
        <end position="134"/>
    </location>
</feature>
<sequence>MIALPPATFRRLQQLPQPAESVWEGDRRHLPAMLQDVSDPDLKSSECAIWLDGSEGMVRAMEMTPSETGHEALVRVLIKAMESPRAPSQPSRPRKIVVCDREIQFYLRGVLQDLDIEIEYHPALPLIDRLFDHINEQMGQSRPDLDSFYADALAKAARKIWNVAPWDRLAEHQIIAIELNQWDIERVYASVLGMLGEEYGILLYRSLESLMQFRRAVVNRDSMGNLANAFLQQDCYFVTFHLKEESPLGTLAETFFPLGKLPWTHIEPDLGAIHPLEGLRPILASEEALAMMVSLEAFSRFLKGAGARLDEDCFEAVSGRYRIGLPQESDSGEKVSLSVKVESLPELAEELYEMMLAGGTEDDDEEDDDDGWPFARPILRDDLIPDGSLCKLDLVSWKVYEEMRDRAKFYDAAPEEIVGKGEACPIAMVQTTRSKAKEIADLLDECDGLIGIGFTLGEDLYNDEEFDLGVLKTGDGDLHLFTQFERHGIDLKRRQRWEEGCDRTGGYCSLIVAMGATGKSRGKPQPKDIVVVIETKRLSDEDLDLGVLQRIHPILG</sequence>
<accession>A0ABT7C0H0</accession>
<dbReference type="EMBL" id="JAQOSQ010000022">
    <property type="protein sequence ID" value="MDJ1184921.1"/>
    <property type="molecule type" value="Genomic_DNA"/>
</dbReference>
<proteinExistence type="predicted"/>
<comment type="caution">
    <text evidence="3">The sequence shown here is derived from an EMBL/GenBank/DDBJ whole genome shotgun (WGS) entry which is preliminary data.</text>
</comment>
<organism evidence="3 4">
    <name type="scientific">Roseofilum casamattae BLCC-M143</name>
    <dbReference type="NCBI Taxonomy" id="3022442"/>
    <lineage>
        <taxon>Bacteria</taxon>
        <taxon>Bacillati</taxon>
        <taxon>Cyanobacteriota</taxon>
        <taxon>Cyanophyceae</taxon>
        <taxon>Desertifilales</taxon>
        <taxon>Desertifilaceae</taxon>
        <taxon>Roseofilum</taxon>
        <taxon>Roseofilum casamattae</taxon>
    </lineage>
</organism>